<dbReference type="AlphaFoldDB" id="A0A803MHK2"/>
<feature type="region of interest" description="Disordered" evidence="5">
    <location>
        <begin position="715"/>
        <end position="743"/>
    </location>
</feature>
<dbReference type="GO" id="GO:0000166">
    <property type="term" value="F:nucleotide binding"/>
    <property type="evidence" value="ECO:0007669"/>
    <property type="project" value="UniProtKB-KW"/>
</dbReference>
<dbReference type="Pfam" id="PF12627">
    <property type="entry name" value="PolyA_pol_RNAbd"/>
    <property type="match status" value="1"/>
</dbReference>
<comment type="similarity">
    <text evidence="1 4">Belongs to the tRNA nucleotidyltransferase/poly(A) polymerase family.</text>
</comment>
<feature type="compositionally biased region" description="Basic and acidic residues" evidence="5">
    <location>
        <begin position="548"/>
        <end position="557"/>
    </location>
</feature>
<dbReference type="InterPro" id="IPR032828">
    <property type="entry name" value="PolyA_RNA-bd"/>
</dbReference>
<evidence type="ECO:0000313" key="8">
    <source>
        <dbReference type="EnsemblPlants" id="AUR62029454-RA:cds"/>
    </source>
</evidence>
<evidence type="ECO:0000259" key="6">
    <source>
        <dbReference type="Pfam" id="PF01743"/>
    </source>
</evidence>
<name>A0A803MHK2_CHEQI</name>
<proteinExistence type="inferred from homology"/>
<evidence type="ECO:0000256" key="3">
    <source>
        <dbReference type="ARBA" id="ARBA00022741"/>
    </source>
</evidence>
<dbReference type="GO" id="GO:0003723">
    <property type="term" value="F:RNA binding"/>
    <property type="evidence" value="ECO:0007669"/>
    <property type="project" value="UniProtKB-KW"/>
</dbReference>
<dbReference type="PANTHER" id="PTHR43051">
    <property type="entry name" value="POLYNUCLEOTIDE ADENYLYLTRANSFERASE FAMILY PROTEIN"/>
    <property type="match status" value="1"/>
</dbReference>
<reference evidence="8" key="1">
    <citation type="journal article" date="2017" name="Nature">
        <title>The genome of Chenopodium quinoa.</title>
        <authorList>
            <person name="Jarvis D.E."/>
            <person name="Ho Y.S."/>
            <person name="Lightfoot D.J."/>
            <person name="Schmoeckel S.M."/>
            <person name="Li B."/>
            <person name="Borm T.J.A."/>
            <person name="Ohyanagi H."/>
            <person name="Mineta K."/>
            <person name="Michell C.T."/>
            <person name="Saber N."/>
            <person name="Kharbatia N.M."/>
            <person name="Rupper R.R."/>
            <person name="Sharp A.R."/>
            <person name="Dally N."/>
            <person name="Boughton B.A."/>
            <person name="Woo Y.H."/>
            <person name="Gao G."/>
            <person name="Schijlen E.G.W.M."/>
            <person name="Guo X."/>
            <person name="Momin A.A."/>
            <person name="Negrao S."/>
            <person name="Al-Babili S."/>
            <person name="Gehring C."/>
            <person name="Roessner U."/>
            <person name="Jung C."/>
            <person name="Murphy K."/>
            <person name="Arold S.T."/>
            <person name="Gojobori T."/>
            <person name="van der Linden C.G."/>
            <person name="van Loo E.N."/>
            <person name="Jellen E.N."/>
            <person name="Maughan P.J."/>
            <person name="Tester M."/>
        </authorList>
    </citation>
    <scope>NUCLEOTIDE SEQUENCE [LARGE SCALE GENOMIC DNA]</scope>
    <source>
        <strain evidence="8">cv. PI 614886</strain>
    </source>
</reference>
<dbReference type="SUPFAM" id="SSF81891">
    <property type="entry name" value="Poly A polymerase C-terminal region-like"/>
    <property type="match status" value="1"/>
</dbReference>
<dbReference type="CDD" id="cd05398">
    <property type="entry name" value="NT_ClassII-CCAase"/>
    <property type="match status" value="1"/>
</dbReference>
<feature type="domain" description="Poly A polymerase head" evidence="6">
    <location>
        <begin position="43"/>
        <end position="171"/>
    </location>
</feature>
<keyword evidence="3" id="KW-0547">Nucleotide-binding</keyword>
<dbReference type="Pfam" id="PF01743">
    <property type="entry name" value="PolyA_pol"/>
    <property type="match status" value="1"/>
</dbReference>
<sequence length="783" mass="88844">MVTDVDTSKWKKMDARELGLSLSMIPYGSRTVVKILQSEGHDAYFVGGCVRDLLLNKIPKDFDVVTSAKLREIKKKFDRAFIVGRRFPICKVHVRGSEVEVSSFETVTSHDGEKEEAHLPEMPKGYDEKDLMRWRNSLHRDFTINSLFYDPFAQKVYDYTNGMTDLLSMKLRTLAPAQSSFQADCARILRGLRIAARLGFLFTKETEKAIQNLYLSVKTLDKARLMMEMNYMLSYGASQSSFLLLQKFKLLGIFLPFHAAYLADQSPGQTPVMLMRLRVIGSDVDYTISSKMLISLMRTWYPLVDIFDEDMKLFSNLDNVISCDQPCDSVLWVSLLVFHLALVNNPQEAFVVWTFSSLLYHGTWDEGVKAARELSEGHVNFTPEIFNFFDDVAEEELAERVSEFASIVLDSIGALTDSKILRKIMARRYPSSPCPAAVFISKKAGKAATAIFDVLEGNIKYLKKKRHCYGIDYELLGKGDIAETRFVLGKVIMDTMRGGITNSRTKLLSEKKDGFHKSKVKVEQMELGRPNSKDPKHETQICKGKSKRNTDGPDDQLHQQSTKKLKQSKSTDAPQELVNKQLDEILSCQSIAKRKQQHKKEVVKDVNNFLSLPKDMPQQDSKLEIRQHKEAEIPKEIPVMLKKVPTMEKQLQTLDPNEILHVLETFPTTEKQQDAVVPEEMLDVLEDASSILKQHKTQASVNVLNVLNLSNLFEGDEDPSKPYRKPKKQPAAGKQCQNGSNKKKRIPKLSSIFKAMQALRKATLQFQFLVQSVSSACCYAKGK</sequence>
<evidence type="ECO:0000256" key="2">
    <source>
        <dbReference type="ARBA" id="ARBA00022679"/>
    </source>
</evidence>
<dbReference type="Proteomes" id="UP000596660">
    <property type="component" value="Unplaced"/>
</dbReference>
<evidence type="ECO:0000259" key="7">
    <source>
        <dbReference type="Pfam" id="PF12627"/>
    </source>
</evidence>
<evidence type="ECO:0000313" key="9">
    <source>
        <dbReference type="Proteomes" id="UP000596660"/>
    </source>
</evidence>
<dbReference type="InterPro" id="IPR052191">
    <property type="entry name" value="tRNA_ntf/polyA_polymerase_I"/>
</dbReference>
<protein>
    <submittedName>
        <fullName evidence="8">Uncharacterized protein</fullName>
    </submittedName>
</protein>
<dbReference type="Gramene" id="AUR62029454-RA">
    <property type="protein sequence ID" value="AUR62029454-RA:cds"/>
    <property type="gene ID" value="AUR62029454"/>
</dbReference>
<dbReference type="Gene3D" id="1.10.3090.10">
    <property type="entry name" value="cca-adding enzyme, domain 2"/>
    <property type="match status" value="1"/>
</dbReference>
<feature type="domain" description="tRNA nucleotidyltransferase/poly(A) polymerase RNA and SrmB- binding" evidence="7">
    <location>
        <begin position="199"/>
        <end position="261"/>
    </location>
</feature>
<dbReference type="GO" id="GO:0016779">
    <property type="term" value="F:nucleotidyltransferase activity"/>
    <property type="evidence" value="ECO:0007669"/>
    <property type="project" value="InterPro"/>
</dbReference>
<keyword evidence="2 4" id="KW-0808">Transferase</keyword>
<dbReference type="PANTHER" id="PTHR43051:SF1">
    <property type="entry name" value="POLYNUCLEOTIDE ADENYLYLTRANSFERASE FAMILY PROTEIN"/>
    <property type="match status" value="1"/>
</dbReference>
<dbReference type="SUPFAM" id="SSF81301">
    <property type="entry name" value="Nucleotidyltransferase"/>
    <property type="match status" value="1"/>
</dbReference>
<feature type="region of interest" description="Disordered" evidence="5">
    <location>
        <begin position="518"/>
        <end position="574"/>
    </location>
</feature>
<dbReference type="GO" id="GO:0001680">
    <property type="term" value="P:tRNA 3'-terminal CCA addition"/>
    <property type="evidence" value="ECO:0007669"/>
    <property type="project" value="UniProtKB-ARBA"/>
</dbReference>
<evidence type="ECO:0000256" key="4">
    <source>
        <dbReference type="RuleBase" id="RU003953"/>
    </source>
</evidence>
<dbReference type="EnsemblPlants" id="AUR62029454-RA">
    <property type="protein sequence ID" value="AUR62029454-RA:cds"/>
    <property type="gene ID" value="AUR62029454"/>
</dbReference>
<reference evidence="8" key="2">
    <citation type="submission" date="2021-03" db="UniProtKB">
        <authorList>
            <consortium name="EnsemblPlants"/>
        </authorList>
    </citation>
    <scope>IDENTIFICATION</scope>
</reference>
<evidence type="ECO:0000256" key="5">
    <source>
        <dbReference type="SAM" id="MobiDB-lite"/>
    </source>
</evidence>
<dbReference type="InterPro" id="IPR002646">
    <property type="entry name" value="PolA_pol_head_dom"/>
</dbReference>
<dbReference type="Gene3D" id="3.30.460.10">
    <property type="entry name" value="Beta Polymerase, domain 2"/>
    <property type="match status" value="1"/>
</dbReference>
<accession>A0A803MHK2</accession>
<dbReference type="OMA" id="GKGNPCE"/>
<organism evidence="8 9">
    <name type="scientific">Chenopodium quinoa</name>
    <name type="common">Quinoa</name>
    <dbReference type="NCBI Taxonomy" id="63459"/>
    <lineage>
        <taxon>Eukaryota</taxon>
        <taxon>Viridiplantae</taxon>
        <taxon>Streptophyta</taxon>
        <taxon>Embryophyta</taxon>
        <taxon>Tracheophyta</taxon>
        <taxon>Spermatophyta</taxon>
        <taxon>Magnoliopsida</taxon>
        <taxon>eudicotyledons</taxon>
        <taxon>Gunneridae</taxon>
        <taxon>Pentapetalae</taxon>
        <taxon>Caryophyllales</taxon>
        <taxon>Chenopodiaceae</taxon>
        <taxon>Chenopodioideae</taxon>
        <taxon>Atripliceae</taxon>
        <taxon>Chenopodium</taxon>
    </lineage>
</organism>
<keyword evidence="9" id="KW-1185">Reference proteome</keyword>
<dbReference type="InterPro" id="IPR043519">
    <property type="entry name" value="NT_sf"/>
</dbReference>
<evidence type="ECO:0000256" key="1">
    <source>
        <dbReference type="ARBA" id="ARBA00007265"/>
    </source>
</evidence>
<keyword evidence="4" id="KW-0694">RNA-binding</keyword>
<feature type="compositionally biased region" description="Basic and acidic residues" evidence="5">
    <location>
        <begin position="518"/>
        <end position="540"/>
    </location>
</feature>